<comment type="function">
    <text evidence="1">May be specifically involved in the processing, transport, and/or maturation of the MADH beta-subunit.</text>
</comment>
<feature type="domain" description="Methylamine utilisation protein MauE" evidence="8">
    <location>
        <begin position="63"/>
        <end position="183"/>
    </location>
</feature>
<comment type="caution">
    <text evidence="9">The sequence shown here is derived from an EMBL/GenBank/DDBJ whole genome shotgun (WGS) entry which is preliminary data.</text>
</comment>
<dbReference type="GO" id="GO:0030416">
    <property type="term" value="P:methylamine metabolic process"/>
    <property type="evidence" value="ECO:0007669"/>
    <property type="project" value="InterPro"/>
</dbReference>
<organism evidence="9 10">
    <name type="scientific">Caedimonas varicaedens</name>
    <dbReference type="NCBI Taxonomy" id="1629334"/>
    <lineage>
        <taxon>Bacteria</taxon>
        <taxon>Pseudomonadati</taxon>
        <taxon>Pseudomonadota</taxon>
        <taxon>Alphaproteobacteria</taxon>
        <taxon>Holosporales</taxon>
        <taxon>Caedimonadaceae</taxon>
        <taxon>Caedimonas</taxon>
    </lineage>
</organism>
<dbReference type="Proteomes" id="UP000036771">
    <property type="component" value="Unassembled WGS sequence"/>
</dbReference>
<comment type="subcellular location">
    <subcellularLocation>
        <location evidence="2">Membrane</location>
        <topology evidence="2">Multi-pass membrane protein</topology>
    </subcellularLocation>
</comment>
<dbReference type="OrthoDB" id="9801832at2"/>
<dbReference type="STRING" id="1629334.Cva_01364"/>
<evidence type="ECO:0000256" key="3">
    <source>
        <dbReference type="ARBA" id="ARBA00004856"/>
    </source>
</evidence>
<evidence type="ECO:0000256" key="7">
    <source>
        <dbReference type="ARBA" id="ARBA00023136"/>
    </source>
</evidence>
<accession>A0A0K8MFN7</accession>
<proteinExistence type="predicted"/>
<name>A0A0K8MFN7_9PROT</name>
<dbReference type="EMBL" id="BBVC01000080">
    <property type="protein sequence ID" value="GAO98699.1"/>
    <property type="molecule type" value="Genomic_DNA"/>
</dbReference>
<gene>
    <name evidence="9" type="ORF">Cva_01364</name>
</gene>
<protein>
    <recommendedName>
        <fullName evidence="4">Methylamine utilization protein MauE</fullName>
    </recommendedName>
</protein>
<dbReference type="InterPro" id="IPR009908">
    <property type="entry name" value="Methylamine_util_MauE"/>
</dbReference>
<reference evidence="9 10" key="1">
    <citation type="submission" date="2015-03" db="EMBL/GenBank/DDBJ databases">
        <title>Caedibacter varicaedens, whole genome shotgun sequence.</title>
        <authorList>
            <person name="Suzuki H."/>
            <person name="Dapper A.L."/>
            <person name="Gibson A.K."/>
            <person name="Jackson C."/>
            <person name="Lee H."/>
            <person name="Pejaver V.R."/>
            <person name="Doak T."/>
            <person name="Lynch M."/>
        </authorList>
    </citation>
    <scope>NUCLEOTIDE SEQUENCE [LARGE SCALE GENOMIC DNA]</scope>
</reference>
<keyword evidence="7" id="KW-0472">Membrane</keyword>
<evidence type="ECO:0000259" key="8">
    <source>
        <dbReference type="Pfam" id="PF07291"/>
    </source>
</evidence>
<dbReference type="AlphaFoldDB" id="A0A0K8MFN7"/>
<comment type="pathway">
    <text evidence="3">One-carbon metabolism; methylamine degradation.</text>
</comment>
<sequence length="188" mass="21547">MENHSLHHKDKKESCHSDSLNVDSIGLQNIRESLMSYKPLIVILVFCLLIPLSQIQPFEAEKFMSYFMGYFFTFLSLFKFFDLRGFVEGFSTYDLVTKRFQVYGYAYPFIEFFLGIAYLSQFNPLLINWITVIVMFVSGIGVLNSILSHQKINCACLGAVLNVPLSTVSILENFGMAAMAAYQLIFMY</sequence>
<evidence type="ECO:0000256" key="6">
    <source>
        <dbReference type="ARBA" id="ARBA00022989"/>
    </source>
</evidence>
<dbReference type="GO" id="GO:0016020">
    <property type="term" value="C:membrane"/>
    <property type="evidence" value="ECO:0007669"/>
    <property type="project" value="UniProtKB-SubCell"/>
</dbReference>
<keyword evidence="6" id="KW-1133">Transmembrane helix</keyword>
<evidence type="ECO:0000256" key="4">
    <source>
        <dbReference type="ARBA" id="ARBA00019078"/>
    </source>
</evidence>
<keyword evidence="5" id="KW-0812">Transmembrane</keyword>
<evidence type="ECO:0000256" key="5">
    <source>
        <dbReference type="ARBA" id="ARBA00022692"/>
    </source>
</evidence>
<dbReference type="Pfam" id="PF07291">
    <property type="entry name" value="MauE"/>
    <property type="match status" value="1"/>
</dbReference>
<evidence type="ECO:0000256" key="1">
    <source>
        <dbReference type="ARBA" id="ARBA00003475"/>
    </source>
</evidence>
<evidence type="ECO:0000313" key="10">
    <source>
        <dbReference type="Proteomes" id="UP000036771"/>
    </source>
</evidence>
<evidence type="ECO:0000313" key="9">
    <source>
        <dbReference type="EMBL" id="GAO98699.1"/>
    </source>
</evidence>
<keyword evidence="10" id="KW-1185">Reference proteome</keyword>
<evidence type="ECO:0000256" key="2">
    <source>
        <dbReference type="ARBA" id="ARBA00004141"/>
    </source>
</evidence>